<dbReference type="OrthoDB" id="414546at2759"/>
<dbReference type="GO" id="GO:0005634">
    <property type="term" value="C:nucleus"/>
    <property type="evidence" value="ECO:0007669"/>
    <property type="project" value="TreeGrafter"/>
</dbReference>
<proteinExistence type="inferred from homology"/>
<evidence type="ECO:0000259" key="7">
    <source>
        <dbReference type="PROSITE" id="PS51366"/>
    </source>
</evidence>
<dbReference type="InterPro" id="IPR039778">
    <property type="entry name" value="PDCD4"/>
</dbReference>
<dbReference type="SMART" id="SM00544">
    <property type="entry name" value="MA3"/>
    <property type="match status" value="2"/>
</dbReference>
<accession>A0A9P0P6D1</accession>
<dbReference type="SUPFAM" id="SSF48371">
    <property type="entry name" value="ARM repeat"/>
    <property type="match status" value="2"/>
</dbReference>
<comment type="subcellular location">
    <subcellularLocation>
        <location evidence="1">Cytoplasm</location>
    </subcellularLocation>
</comment>
<evidence type="ECO:0000256" key="4">
    <source>
        <dbReference type="ARBA" id="ARBA00022490"/>
    </source>
</evidence>
<evidence type="ECO:0000256" key="1">
    <source>
        <dbReference type="ARBA" id="ARBA00004496"/>
    </source>
</evidence>
<evidence type="ECO:0000256" key="3">
    <source>
        <dbReference type="ARBA" id="ARBA00014414"/>
    </source>
</evidence>
<gene>
    <name evidence="8" type="ORF">ACAOBT_LOCUS9014</name>
</gene>
<dbReference type="AlphaFoldDB" id="A0A9P0P6D1"/>
<dbReference type="PANTHER" id="PTHR12626">
    <property type="entry name" value="PROGRAMMED CELL DEATH 4"/>
    <property type="match status" value="1"/>
</dbReference>
<comment type="caution">
    <text evidence="8">The sequence shown here is derived from an EMBL/GenBank/DDBJ whole genome shotgun (WGS) entry which is preliminary data.</text>
</comment>
<evidence type="ECO:0000256" key="5">
    <source>
        <dbReference type="ARBA" id="ARBA00022737"/>
    </source>
</evidence>
<feature type="domain" description="MI" evidence="7">
    <location>
        <begin position="160"/>
        <end position="283"/>
    </location>
</feature>
<evidence type="ECO:0000313" key="9">
    <source>
        <dbReference type="Proteomes" id="UP001152888"/>
    </source>
</evidence>
<dbReference type="GO" id="GO:0005829">
    <property type="term" value="C:cytosol"/>
    <property type="evidence" value="ECO:0007669"/>
    <property type="project" value="TreeGrafter"/>
</dbReference>
<evidence type="ECO:0000256" key="6">
    <source>
        <dbReference type="ARBA" id="ARBA00023242"/>
    </source>
</evidence>
<keyword evidence="5" id="KW-0677">Repeat</keyword>
<dbReference type="Gene3D" id="1.25.40.180">
    <property type="match status" value="2"/>
</dbReference>
<dbReference type="GO" id="GO:0045892">
    <property type="term" value="P:negative regulation of DNA-templated transcription"/>
    <property type="evidence" value="ECO:0007669"/>
    <property type="project" value="InterPro"/>
</dbReference>
<keyword evidence="9" id="KW-1185">Reference proteome</keyword>
<dbReference type="FunFam" id="1.25.40.180:FF:000009">
    <property type="entry name" value="programmed cell death protein 4"/>
    <property type="match status" value="1"/>
</dbReference>
<keyword evidence="6" id="KW-0539">Nucleus</keyword>
<evidence type="ECO:0000256" key="2">
    <source>
        <dbReference type="ARBA" id="ARBA00005497"/>
    </source>
</evidence>
<dbReference type="PANTHER" id="PTHR12626:SF0">
    <property type="entry name" value="PROGRAMMED CELL DEATH PROTEIN 4"/>
    <property type="match status" value="1"/>
</dbReference>
<comment type="similarity">
    <text evidence="2">Belongs to the PDCD4 family.</text>
</comment>
<dbReference type="InterPro" id="IPR003891">
    <property type="entry name" value="Initiation_fac_eIF4g_MI"/>
</dbReference>
<dbReference type="Proteomes" id="UP001152888">
    <property type="component" value="Unassembled WGS sequence"/>
</dbReference>
<evidence type="ECO:0000313" key="8">
    <source>
        <dbReference type="EMBL" id="CAH1970618.1"/>
    </source>
</evidence>
<feature type="domain" description="MI" evidence="7">
    <location>
        <begin position="1"/>
        <end position="118"/>
    </location>
</feature>
<protein>
    <recommendedName>
        <fullName evidence="3">Programmed cell death protein 4</fullName>
    </recommendedName>
</protein>
<dbReference type="InterPro" id="IPR016024">
    <property type="entry name" value="ARM-type_fold"/>
</dbReference>
<reference evidence="8" key="1">
    <citation type="submission" date="2022-03" db="EMBL/GenBank/DDBJ databases">
        <authorList>
            <person name="Sayadi A."/>
        </authorList>
    </citation>
    <scope>NUCLEOTIDE SEQUENCE</scope>
</reference>
<keyword evidence="4" id="KW-0963">Cytoplasm</keyword>
<dbReference type="EMBL" id="CAKOFQ010006776">
    <property type="protein sequence ID" value="CAH1970618.1"/>
    <property type="molecule type" value="Genomic_DNA"/>
</dbReference>
<dbReference type="FunFam" id="1.25.40.180:FF:000008">
    <property type="entry name" value="Programmed cell death protein 4"/>
    <property type="match status" value="1"/>
</dbReference>
<dbReference type="PROSITE" id="PS51366">
    <property type="entry name" value="MI"/>
    <property type="match status" value="2"/>
</dbReference>
<name>A0A9P0P6D1_ACAOB</name>
<sequence length="305" mass="34730">MVEPIVLEYFENGDTQEAILSIEEQIPWNRRDALVEQVIEIALDHKPSHREMTSVLISDLFPHVISEADISKAFESLLANINDLMLDVPDAPTVIGNFIARAIADDCIPPKFIHTMKEKSDQKDFQEALIHADTLLSMKHGLVRLHNVWGVGGALRPVKALTRQMSLLLQEFLSSSDIEEASRCLRLLEVPHFHHELVYEAIVMALEANSAVKEETLCTLLKAFSDQVLITTDQMERGFLRVFDDLPDISMDVPLAYIILDRFVDRCHKLGFLTETILKKLPSRGRKRFVSEGDQDVIRRNKIEH</sequence>
<organism evidence="8 9">
    <name type="scientific">Acanthoscelides obtectus</name>
    <name type="common">Bean weevil</name>
    <name type="synonym">Bruchus obtectus</name>
    <dbReference type="NCBI Taxonomy" id="200917"/>
    <lineage>
        <taxon>Eukaryota</taxon>
        <taxon>Metazoa</taxon>
        <taxon>Ecdysozoa</taxon>
        <taxon>Arthropoda</taxon>
        <taxon>Hexapoda</taxon>
        <taxon>Insecta</taxon>
        <taxon>Pterygota</taxon>
        <taxon>Neoptera</taxon>
        <taxon>Endopterygota</taxon>
        <taxon>Coleoptera</taxon>
        <taxon>Polyphaga</taxon>
        <taxon>Cucujiformia</taxon>
        <taxon>Chrysomeloidea</taxon>
        <taxon>Chrysomelidae</taxon>
        <taxon>Bruchinae</taxon>
        <taxon>Bruchini</taxon>
        <taxon>Acanthoscelides</taxon>
    </lineage>
</organism>
<dbReference type="Pfam" id="PF02847">
    <property type="entry name" value="MA3"/>
    <property type="match status" value="2"/>
</dbReference>